<evidence type="ECO:0000256" key="6">
    <source>
        <dbReference type="ARBA" id="ARBA00034003"/>
    </source>
</evidence>
<feature type="domain" description="ATP-dependent DNA ligase family profile" evidence="8">
    <location>
        <begin position="160"/>
        <end position="263"/>
    </location>
</feature>
<organism evidence="9 10">
    <name type="scientific">Alteromonas portus</name>
    <dbReference type="NCBI Taxonomy" id="2565549"/>
    <lineage>
        <taxon>Bacteria</taxon>
        <taxon>Pseudomonadati</taxon>
        <taxon>Pseudomonadota</taxon>
        <taxon>Gammaproteobacteria</taxon>
        <taxon>Alteromonadales</taxon>
        <taxon>Alteromonadaceae</taxon>
        <taxon>Alteromonas/Salinimonas group</taxon>
        <taxon>Alteromonas</taxon>
    </lineage>
</organism>
<dbReference type="PANTHER" id="PTHR47810">
    <property type="entry name" value="DNA LIGASE"/>
    <property type="match status" value="1"/>
</dbReference>
<dbReference type="CDD" id="cd08041">
    <property type="entry name" value="OBF_kDNA_ligase_like"/>
    <property type="match status" value="1"/>
</dbReference>
<keyword evidence="2 9" id="KW-0436">Ligase</keyword>
<keyword evidence="7" id="KW-0732">Signal</keyword>
<dbReference type="SUPFAM" id="SSF56091">
    <property type="entry name" value="DNA ligase/mRNA capping enzyme, catalytic domain"/>
    <property type="match status" value="1"/>
</dbReference>
<dbReference type="CDD" id="cd07896">
    <property type="entry name" value="Adenylation_kDNA_ligase_like"/>
    <property type="match status" value="1"/>
</dbReference>
<comment type="catalytic activity">
    <reaction evidence="6">
        <text>ATP + (deoxyribonucleotide)n-3'-hydroxyl + 5'-phospho-(deoxyribonucleotide)m = (deoxyribonucleotide)n+m + AMP + diphosphate.</text>
        <dbReference type="EC" id="6.5.1.1"/>
    </reaction>
</comment>
<keyword evidence="4" id="KW-0227">DNA damage</keyword>
<dbReference type="InterPro" id="IPR012340">
    <property type="entry name" value="NA-bd_OB-fold"/>
</dbReference>
<dbReference type="GO" id="GO:0006281">
    <property type="term" value="P:DNA repair"/>
    <property type="evidence" value="ECO:0007669"/>
    <property type="project" value="UniProtKB-KW"/>
</dbReference>
<evidence type="ECO:0000256" key="1">
    <source>
        <dbReference type="ARBA" id="ARBA00001968"/>
    </source>
</evidence>
<evidence type="ECO:0000256" key="3">
    <source>
        <dbReference type="ARBA" id="ARBA00022705"/>
    </source>
</evidence>
<dbReference type="AlphaFoldDB" id="A0A4V6WLY5"/>
<dbReference type="OrthoDB" id="9782700at2"/>
<dbReference type="Pfam" id="PF01068">
    <property type="entry name" value="DNA_ligase_A_M"/>
    <property type="match status" value="1"/>
</dbReference>
<keyword evidence="3" id="KW-0235">DNA replication</keyword>
<dbReference type="PANTHER" id="PTHR47810:SF1">
    <property type="entry name" value="DNA LIGASE B"/>
    <property type="match status" value="1"/>
</dbReference>
<reference evidence="9 10" key="1">
    <citation type="submission" date="2019-04" db="EMBL/GenBank/DDBJ databases">
        <title>Alteromonas portus sp. nov., an alginate lyase-excreting marine bacterium.</title>
        <authorList>
            <person name="Huang H."/>
            <person name="Mo K."/>
            <person name="Bao S."/>
        </authorList>
    </citation>
    <scope>NUCLEOTIDE SEQUENCE [LARGE SCALE GENOMIC DNA]</scope>
    <source>
        <strain evidence="9 10">HB161718</strain>
    </source>
</reference>
<comment type="caution">
    <text evidence="9">The sequence shown here is derived from an EMBL/GenBank/DDBJ whole genome shotgun (WGS) entry which is preliminary data.</text>
</comment>
<comment type="cofactor">
    <cofactor evidence="1">
        <name>a divalent metal cation</name>
        <dbReference type="ChEBI" id="CHEBI:60240"/>
    </cofactor>
</comment>
<evidence type="ECO:0000256" key="4">
    <source>
        <dbReference type="ARBA" id="ARBA00022763"/>
    </source>
</evidence>
<gene>
    <name evidence="9" type="ORF">E5672_00865</name>
</gene>
<dbReference type="EMBL" id="SWCO01000001">
    <property type="protein sequence ID" value="TKB04675.1"/>
    <property type="molecule type" value="Genomic_DNA"/>
</dbReference>
<proteinExistence type="predicted"/>
<dbReference type="Gene3D" id="2.40.50.140">
    <property type="entry name" value="Nucleic acid-binding proteins"/>
    <property type="match status" value="1"/>
</dbReference>
<dbReference type="Proteomes" id="UP000305471">
    <property type="component" value="Unassembled WGS sequence"/>
</dbReference>
<dbReference type="GO" id="GO:0005524">
    <property type="term" value="F:ATP binding"/>
    <property type="evidence" value="ECO:0007669"/>
    <property type="project" value="InterPro"/>
</dbReference>
<dbReference type="GO" id="GO:0006310">
    <property type="term" value="P:DNA recombination"/>
    <property type="evidence" value="ECO:0007669"/>
    <property type="project" value="InterPro"/>
</dbReference>
<dbReference type="Pfam" id="PF14743">
    <property type="entry name" value="DNA_ligase_OB_2"/>
    <property type="match status" value="1"/>
</dbReference>
<evidence type="ECO:0000313" key="9">
    <source>
        <dbReference type="EMBL" id="TKB04675.1"/>
    </source>
</evidence>
<keyword evidence="10" id="KW-1185">Reference proteome</keyword>
<dbReference type="NCBIfam" id="NF006592">
    <property type="entry name" value="PRK09125.1"/>
    <property type="match status" value="1"/>
</dbReference>
<feature type="signal peptide" evidence="7">
    <location>
        <begin position="1"/>
        <end position="21"/>
    </location>
</feature>
<evidence type="ECO:0000256" key="7">
    <source>
        <dbReference type="SAM" id="SignalP"/>
    </source>
</evidence>
<evidence type="ECO:0000256" key="2">
    <source>
        <dbReference type="ARBA" id="ARBA00022598"/>
    </source>
</evidence>
<dbReference type="GO" id="GO:0003910">
    <property type="term" value="F:DNA ligase (ATP) activity"/>
    <property type="evidence" value="ECO:0007669"/>
    <property type="project" value="UniProtKB-EC"/>
</dbReference>
<name>A0A4V6WLY5_9ALTE</name>
<feature type="chain" id="PRO_5020800163" evidence="7">
    <location>
        <begin position="22"/>
        <end position="317"/>
    </location>
</feature>
<dbReference type="PROSITE" id="PS50160">
    <property type="entry name" value="DNA_LIGASE_A3"/>
    <property type="match status" value="1"/>
</dbReference>
<dbReference type="SUPFAM" id="SSF50249">
    <property type="entry name" value="Nucleic acid-binding proteins"/>
    <property type="match status" value="1"/>
</dbReference>
<evidence type="ECO:0000256" key="5">
    <source>
        <dbReference type="ARBA" id="ARBA00023204"/>
    </source>
</evidence>
<dbReference type="RefSeq" id="WP_136780515.1">
    <property type="nucleotide sequence ID" value="NZ_SWCO01000001.1"/>
</dbReference>
<evidence type="ECO:0000259" key="8">
    <source>
        <dbReference type="PROSITE" id="PS50160"/>
    </source>
</evidence>
<dbReference type="GO" id="GO:0006260">
    <property type="term" value="P:DNA replication"/>
    <property type="evidence" value="ECO:0007669"/>
    <property type="project" value="UniProtKB-KW"/>
</dbReference>
<protein>
    <submittedName>
        <fullName evidence="9">DNA ligase</fullName>
    </submittedName>
</protein>
<evidence type="ECO:0000313" key="10">
    <source>
        <dbReference type="Proteomes" id="UP000305471"/>
    </source>
</evidence>
<dbReference type="InterPro" id="IPR012310">
    <property type="entry name" value="DNA_ligase_ATP-dep_cent"/>
</dbReference>
<dbReference type="Gene3D" id="3.30.470.30">
    <property type="entry name" value="DNA ligase/mRNA capping enzyme"/>
    <property type="match status" value="1"/>
</dbReference>
<accession>A0A4V6WLY5</accession>
<sequence length="317" mass="35747">MRYILTSVCVFLISAVSHVCAQSKLDIVDGLQLAKQYEHSRQDINITDYWVSEKLDGIRARWDGTELRTRNNNKIFAPAWFTANWPKATIDGELWIERGQFELTASIVLSKSIEKRSHSATNSLSKTVSTADAITTKDFVSSERWAKVKFMAFDMPVSGQPFSSRINMLNRLNEATPNPTFAVVPQFKLMSIGALEEKLKQITQKGGEGLMLHHEQALYISGRSNKLLKVKRFEDAEAKVLAVLPGKGRFKKMMGSLLVETRKGIQFKLGTGFSENERQSPPAIGSWVTYKYYGLTKSGKPRFASYLRTRPQSDLPN</sequence>
<dbReference type="InterPro" id="IPR050326">
    <property type="entry name" value="NAD_dep_DNA_ligaseB"/>
</dbReference>
<keyword evidence="5" id="KW-0234">DNA repair</keyword>
<dbReference type="InterPro" id="IPR029319">
    <property type="entry name" value="DNA_ligase_OB"/>
</dbReference>